<accession>A0A835YFB3</accession>
<evidence type="ECO:0000313" key="2">
    <source>
        <dbReference type="EMBL" id="KAG2501857.1"/>
    </source>
</evidence>
<dbReference type="Gene3D" id="3.20.10.10">
    <property type="entry name" value="D-amino Acid Aminotransferase, subunit A, domain 2"/>
    <property type="match status" value="2"/>
</dbReference>
<dbReference type="Proteomes" id="UP000612055">
    <property type="component" value="Unassembled WGS sequence"/>
</dbReference>
<dbReference type="OrthoDB" id="59470at2759"/>
<organism evidence="2 3">
    <name type="scientific">Edaphochlamys debaryana</name>
    <dbReference type="NCBI Taxonomy" id="47281"/>
    <lineage>
        <taxon>Eukaryota</taxon>
        <taxon>Viridiplantae</taxon>
        <taxon>Chlorophyta</taxon>
        <taxon>core chlorophytes</taxon>
        <taxon>Chlorophyceae</taxon>
        <taxon>CS clade</taxon>
        <taxon>Chlamydomonadales</taxon>
        <taxon>Chlamydomonadales incertae sedis</taxon>
        <taxon>Edaphochlamys</taxon>
    </lineage>
</organism>
<feature type="compositionally biased region" description="Low complexity" evidence="1">
    <location>
        <begin position="273"/>
        <end position="302"/>
    </location>
</feature>
<sequence>MAAVLCEDGSISRRSDLTPQQLLTKYGTGVYTTALVTPDGCIVDWELHQQRLLRGIEIVNKRPSKPFDGLISALNSESSSLAAFSKRRIVPAIKAALTAYYEDRDAAHPQAQPEALPHAFLVVSVAPRSGAPGSSSPPPAEGGNPSPDPGAPCASPSSTNSALVAVYVKDVRPPPYGPEHAVQAAVLGRPRSLAGAKASSWVEERRAYEQAKPPAAAEVLLADAQGRLLEGLTTNFFALCPPDPATGRPATVHTYRRLPRPRSPRPVVPAAPGPTAASPPALVGAVQAAGEAAEAAEEAGGLEMEEEEGGEEGGKEEEALPGVVQARVLEAAAALGMAVVAEAPRAGEREGWSEAFITNCIKRIQPLSRVFCPRGNAWGVEPWDRPLPHPAGALTTALRERLGALEVRTHWSEL</sequence>
<dbReference type="AlphaFoldDB" id="A0A835YFB3"/>
<keyword evidence="3" id="KW-1185">Reference proteome</keyword>
<feature type="region of interest" description="Disordered" evidence="1">
    <location>
        <begin position="256"/>
        <end position="318"/>
    </location>
</feature>
<dbReference type="InterPro" id="IPR036038">
    <property type="entry name" value="Aminotransferase-like"/>
</dbReference>
<feature type="compositionally biased region" description="Pro residues" evidence="1">
    <location>
        <begin position="135"/>
        <end position="150"/>
    </location>
</feature>
<evidence type="ECO:0000313" key="3">
    <source>
        <dbReference type="Proteomes" id="UP000612055"/>
    </source>
</evidence>
<protein>
    <submittedName>
        <fullName evidence="2">Uncharacterized protein</fullName>
    </submittedName>
</protein>
<dbReference type="PANTHER" id="PTHR47703">
    <property type="entry name" value="D-AMINOACID AMINOTRANSFERASE-LIKE PLP-DEPENDENT ENZYMES SUPERFAMILY PROTEIN"/>
    <property type="match status" value="1"/>
</dbReference>
<evidence type="ECO:0000256" key="1">
    <source>
        <dbReference type="SAM" id="MobiDB-lite"/>
    </source>
</evidence>
<dbReference type="PANTHER" id="PTHR47703:SF2">
    <property type="entry name" value="D-AMINOACID AMINOTRANSFERASE-LIKE PLP-DEPENDENT ENZYMES SUPERFAMILY PROTEIN"/>
    <property type="match status" value="1"/>
</dbReference>
<proteinExistence type="predicted"/>
<dbReference type="EMBL" id="JAEHOE010000001">
    <property type="protein sequence ID" value="KAG2501857.1"/>
    <property type="molecule type" value="Genomic_DNA"/>
</dbReference>
<dbReference type="InterPro" id="IPR043131">
    <property type="entry name" value="BCAT-like_N"/>
</dbReference>
<reference evidence="2" key="1">
    <citation type="journal article" date="2020" name="bioRxiv">
        <title>Comparative genomics of Chlamydomonas.</title>
        <authorList>
            <person name="Craig R.J."/>
            <person name="Hasan A.R."/>
            <person name="Ness R.W."/>
            <person name="Keightley P.D."/>
        </authorList>
    </citation>
    <scope>NUCLEOTIDE SEQUENCE</scope>
    <source>
        <strain evidence="2">CCAP 11/70</strain>
    </source>
</reference>
<name>A0A835YFB3_9CHLO</name>
<feature type="region of interest" description="Disordered" evidence="1">
    <location>
        <begin position="127"/>
        <end position="157"/>
    </location>
</feature>
<dbReference type="InterPro" id="IPR043132">
    <property type="entry name" value="BCAT-like_C"/>
</dbReference>
<dbReference type="GO" id="GO:0003824">
    <property type="term" value="F:catalytic activity"/>
    <property type="evidence" value="ECO:0007669"/>
    <property type="project" value="InterPro"/>
</dbReference>
<dbReference type="Gene3D" id="3.30.470.10">
    <property type="match status" value="1"/>
</dbReference>
<dbReference type="SUPFAM" id="SSF56752">
    <property type="entry name" value="D-aminoacid aminotransferase-like PLP-dependent enzymes"/>
    <property type="match status" value="3"/>
</dbReference>
<gene>
    <name evidence="2" type="ORF">HYH03_000355</name>
</gene>
<comment type="caution">
    <text evidence="2">The sequence shown here is derived from an EMBL/GenBank/DDBJ whole genome shotgun (WGS) entry which is preliminary data.</text>
</comment>